<keyword evidence="1" id="KW-0645">Protease</keyword>
<dbReference type="PROSITE" id="PS52034">
    <property type="entry name" value="PEPTIDASE_M32"/>
    <property type="match status" value="1"/>
</dbReference>
<dbReference type="PIRSF" id="PIRSF006615">
    <property type="entry name" value="Zn_crbxpep_Taq"/>
    <property type="match status" value="1"/>
</dbReference>
<sequence>MEQTLHAFKKRLQEIAHVQSAMMMLEWDQSTYMPPAAAEARGAQLSTLGKIVHQLSTDDRFGKWIEELTPYRESLPYDSDDAALIRHAKRDYERSSRVSEDYVSRSLKNASETYNAWVAARKADNFKLVESQLEKTLDLSREYASFFPYEHIADPLIDRSDFGMKATTIQSIFKELRDGLVPLVEEVTAQSPIDASSVLQHFPKNEQIQFGESVIKQLGFDFNRGRQDFAPHPFMIKFAHGDIRITTRVKEHDFTEAFFSTVHETGHALYELGIDPNYEGTPLHSGTSMSVHESQSRLWENIVGRSRGFWKHFYPQLQTAFPTQLSKTSLESFYRAVNRVERSLIRTDADELTYNLHVIIRFDLELAMLEGKLSVKDLPEAWRSRYQSDLGISSPTDKDGVLQDIHWYMDSIGGSFQGYALGNILSVQFFDAAVQAHPEIMAQIEKGEFSTLHSWLKQNIYQFGSKYTADEIIKKATGKEMTIAPYLNYLDQKYRDIYLTGK</sequence>
<evidence type="ECO:0000256" key="3">
    <source>
        <dbReference type="PIRSR" id="PIRSR006615-2"/>
    </source>
</evidence>
<keyword evidence="5" id="KW-1185">Reference proteome</keyword>
<dbReference type="EC" id="3.4.17.19" evidence="1"/>
<organism evidence="4 5">
    <name type="scientific">Polycladospora coralii</name>
    <dbReference type="NCBI Taxonomy" id="2771432"/>
    <lineage>
        <taxon>Bacteria</taxon>
        <taxon>Bacillati</taxon>
        <taxon>Bacillota</taxon>
        <taxon>Bacilli</taxon>
        <taxon>Bacillales</taxon>
        <taxon>Thermoactinomycetaceae</taxon>
        <taxon>Polycladospora</taxon>
    </lineage>
</organism>
<evidence type="ECO:0000313" key="4">
    <source>
        <dbReference type="EMBL" id="MBD1372543.1"/>
    </source>
</evidence>
<dbReference type="Proteomes" id="UP000661691">
    <property type="component" value="Unassembled WGS sequence"/>
</dbReference>
<dbReference type="GO" id="GO:0046872">
    <property type="term" value="F:metal ion binding"/>
    <property type="evidence" value="ECO:0007669"/>
    <property type="project" value="UniProtKB-KW"/>
</dbReference>
<comment type="function">
    <text evidence="1">Broad specificity carboxypetidase that releases amino acids sequentially from the C-terminus, including neutral, aromatic, polar and basic residues.</text>
</comment>
<feature type="active site" description="Proton donor/acceptor" evidence="3">
    <location>
        <position position="264"/>
    </location>
</feature>
<reference evidence="4" key="1">
    <citation type="submission" date="2020-09" db="EMBL/GenBank/DDBJ databases">
        <title>A novel bacterium of genus Hazenella, isolated from South China Sea.</title>
        <authorList>
            <person name="Huang H."/>
            <person name="Mo K."/>
            <person name="Hu Y."/>
        </authorList>
    </citation>
    <scope>NUCLEOTIDE SEQUENCE</scope>
    <source>
        <strain evidence="4">IB182357</strain>
    </source>
</reference>
<keyword evidence="2" id="KW-0862">Zinc</keyword>
<dbReference type="GO" id="GO:0006508">
    <property type="term" value="P:proteolysis"/>
    <property type="evidence" value="ECO:0007669"/>
    <property type="project" value="UniProtKB-UniRule"/>
</dbReference>
<dbReference type="CDD" id="cd06460">
    <property type="entry name" value="M32_Taq"/>
    <property type="match status" value="1"/>
</dbReference>
<dbReference type="RefSeq" id="WP_191140468.1">
    <property type="nucleotide sequence ID" value="NZ_JACXAG020000006.1"/>
</dbReference>
<comment type="catalytic activity">
    <reaction evidence="1">
        <text>Release of a C-terminal amino acid with broad specificity, except for -Pro.</text>
        <dbReference type="EC" id="3.4.17.19"/>
    </reaction>
</comment>
<feature type="binding site" evidence="2">
    <location>
        <position position="293"/>
    </location>
    <ligand>
        <name>Zn(2+)</name>
        <dbReference type="ChEBI" id="CHEBI:29105"/>
        <note>catalytic</note>
    </ligand>
</feature>
<comment type="caution">
    <text evidence="4">The sequence shown here is derived from an EMBL/GenBank/DDBJ whole genome shotgun (WGS) entry which is preliminary data.</text>
</comment>
<feature type="binding site" evidence="2">
    <location>
        <position position="263"/>
    </location>
    <ligand>
        <name>Zn(2+)</name>
        <dbReference type="ChEBI" id="CHEBI:29105"/>
        <note>catalytic</note>
    </ligand>
</feature>
<name>A0A926NFU4_9BACL</name>
<keyword evidence="1" id="KW-0482">Metalloprotease</keyword>
<dbReference type="EMBL" id="JACXAH010000011">
    <property type="protein sequence ID" value="MBD1372543.1"/>
    <property type="molecule type" value="Genomic_DNA"/>
</dbReference>
<proteinExistence type="inferred from homology"/>
<evidence type="ECO:0000313" key="5">
    <source>
        <dbReference type="Proteomes" id="UP000661691"/>
    </source>
</evidence>
<dbReference type="PANTHER" id="PTHR34217:SF1">
    <property type="entry name" value="CARBOXYPEPTIDASE 1"/>
    <property type="match status" value="1"/>
</dbReference>
<dbReference type="GO" id="GO:0004181">
    <property type="term" value="F:metallocarboxypeptidase activity"/>
    <property type="evidence" value="ECO:0007669"/>
    <property type="project" value="UniProtKB-UniRule"/>
</dbReference>
<dbReference type="InterPro" id="IPR001333">
    <property type="entry name" value="Peptidase_M32_Taq"/>
</dbReference>
<keyword evidence="1" id="KW-0378">Hydrolase</keyword>
<dbReference type="PANTHER" id="PTHR34217">
    <property type="entry name" value="METAL-DEPENDENT CARBOXYPEPTIDASE"/>
    <property type="match status" value="1"/>
</dbReference>
<evidence type="ECO:0000256" key="2">
    <source>
        <dbReference type="PIRSR" id="PIRSR006615-1"/>
    </source>
</evidence>
<keyword evidence="1 2" id="KW-0479">Metal-binding</keyword>
<accession>A0A926NFU4</accession>
<dbReference type="Gene3D" id="1.10.1370.30">
    <property type="match status" value="1"/>
</dbReference>
<evidence type="ECO:0000256" key="1">
    <source>
        <dbReference type="PIRNR" id="PIRNR006615"/>
    </source>
</evidence>
<dbReference type="Pfam" id="PF02074">
    <property type="entry name" value="Peptidase_M32"/>
    <property type="match status" value="1"/>
</dbReference>
<keyword evidence="1 4" id="KW-0121">Carboxypeptidase</keyword>
<feature type="binding site" evidence="2">
    <location>
        <position position="267"/>
    </location>
    <ligand>
        <name>Zn(2+)</name>
        <dbReference type="ChEBI" id="CHEBI:29105"/>
        <note>catalytic</note>
    </ligand>
</feature>
<protein>
    <recommendedName>
        <fullName evidence="1">Metal-dependent carboxypeptidase</fullName>
        <ecNumber evidence="1">3.4.17.19</ecNumber>
    </recommendedName>
</protein>
<dbReference type="SUPFAM" id="SSF55486">
    <property type="entry name" value="Metalloproteases ('zincins'), catalytic domain"/>
    <property type="match status" value="1"/>
</dbReference>
<comment type="cofactor">
    <cofactor evidence="2">
        <name>Zn(2+)</name>
        <dbReference type="ChEBI" id="CHEBI:29105"/>
    </cofactor>
    <text evidence="2">Binds 1 zinc ion per subunit.</text>
</comment>
<dbReference type="AlphaFoldDB" id="A0A926NFU4"/>
<dbReference type="PRINTS" id="PR00998">
    <property type="entry name" value="CRBOXYPTASET"/>
</dbReference>
<comment type="similarity">
    <text evidence="1">Belongs to the peptidase M32 family.</text>
</comment>
<gene>
    <name evidence="4" type="ORF">IC620_09270</name>
</gene>